<sequence length="81" mass="9602">YLESYSEYGQNIFDRYVTYADFWIQDQEYRDPDTGQLFDRESLNAELEKIEKPAGISNPKDFRNEIVNFVLRARANNSGRN</sequence>
<gene>
    <name evidence="2" type="ORF">FPK63_25665</name>
</gene>
<dbReference type="Pfam" id="PF06798">
    <property type="entry name" value="PrkA"/>
    <property type="match status" value="1"/>
</dbReference>
<comment type="caution">
    <text evidence="2">The sequence shown here is derived from an EMBL/GenBank/DDBJ whole genome shotgun (WGS) entry which is preliminary data.</text>
</comment>
<proteinExistence type="predicted"/>
<dbReference type="PANTHER" id="PTHR30267:SF2">
    <property type="entry name" value="PROTEIN PRKA"/>
    <property type="match status" value="1"/>
</dbReference>
<feature type="non-terminal residue" evidence="2">
    <location>
        <position position="81"/>
    </location>
</feature>
<protein>
    <recommendedName>
        <fullName evidence="1">PrkA C-terminal domain-containing protein</fullName>
    </recommendedName>
</protein>
<organism evidence="2">
    <name type="scientific">Acinetobacter baumannii</name>
    <dbReference type="NCBI Taxonomy" id="470"/>
    <lineage>
        <taxon>Bacteria</taxon>
        <taxon>Pseudomonadati</taxon>
        <taxon>Pseudomonadota</taxon>
        <taxon>Gammaproteobacteria</taxon>
        <taxon>Moraxellales</taxon>
        <taxon>Moraxellaceae</taxon>
        <taxon>Acinetobacter</taxon>
        <taxon>Acinetobacter calcoaceticus/baumannii complex</taxon>
    </lineage>
</organism>
<dbReference type="PANTHER" id="PTHR30267">
    <property type="entry name" value="PROTEIN KINASE PRKA"/>
    <property type="match status" value="1"/>
</dbReference>
<evidence type="ECO:0000313" key="2">
    <source>
        <dbReference type="EMBL" id="MDR8434425.1"/>
    </source>
</evidence>
<accession>A0ABD5DY80</accession>
<reference evidence="2" key="1">
    <citation type="submission" date="2019-07" db="EMBL/GenBank/DDBJ databases">
        <title>Biological characteristics of mucoid Acinetobacter baumannii from a general hospital in China.</title>
        <authorList>
            <person name="Hua X."/>
            <person name="Yu Y."/>
        </authorList>
    </citation>
    <scope>NUCLEOTIDE SEQUENCE</scope>
    <source>
        <strain evidence="2">N8</strain>
    </source>
</reference>
<dbReference type="AlphaFoldDB" id="A0ABD5DY80"/>
<name>A0ABD5DY80_ACIBA</name>
<evidence type="ECO:0000259" key="1">
    <source>
        <dbReference type="Pfam" id="PF06798"/>
    </source>
</evidence>
<dbReference type="InterPro" id="IPR010650">
    <property type="entry name" value="PrkA_C"/>
</dbReference>
<feature type="domain" description="PrkA C-terminal" evidence="1">
    <location>
        <begin position="1"/>
        <end position="79"/>
    </location>
</feature>
<feature type="non-terminal residue" evidence="2">
    <location>
        <position position="1"/>
    </location>
</feature>
<dbReference type="EMBL" id="VMAF01001407">
    <property type="protein sequence ID" value="MDR8434425.1"/>
    <property type="molecule type" value="Genomic_DNA"/>
</dbReference>